<organism evidence="1 2">
    <name type="scientific">Archangium lansingense</name>
    <dbReference type="NCBI Taxonomy" id="2995310"/>
    <lineage>
        <taxon>Bacteria</taxon>
        <taxon>Pseudomonadati</taxon>
        <taxon>Myxococcota</taxon>
        <taxon>Myxococcia</taxon>
        <taxon>Myxococcales</taxon>
        <taxon>Cystobacterineae</taxon>
        <taxon>Archangiaceae</taxon>
        <taxon>Archangium</taxon>
    </lineage>
</organism>
<proteinExistence type="predicted"/>
<sequence>MQRNQSQARDACFACRNELLFCGESDPARCQPFLGCLSRHSVRVEECK</sequence>
<keyword evidence="2" id="KW-1185">Reference proteome</keyword>
<dbReference type="EMBL" id="JAPNKA010000001">
    <property type="protein sequence ID" value="MCY1081613.1"/>
    <property type="molecule type" value="Genomic_DNA"/>
</dbReference>
<dbReference type="RefSeq" id="WP_267540204.1">
    <property type="nucleotide sequence ID" value="NZ_JAPNKA010000001.1"/>
</dbReference>
<comment type="caution">
    <text evidence="1">The sequence shown here is derived from an EMBL/GenBank/DDBJ whole genome shotgun (WGS) entry which is preliminary data.</text>
</comment>
<reference evidence="1 2" key="1">
    <citation type="submission" date="2022-11" db="EMBL/GenBank/DDBJ databases">
        <title>Minimal conservation of predation-associated metabolite biosynthetic gene clusters underscores biosynthetic potential of Myxococcota including descriptions for ten novel species: Archangium lansinium sp. nov., Myxococcus landrumus sp. nov., Nannocystis bai.</title>
        <authorList>
            <person name="Ahearne A."/>
            <person name="Stevens C."/>
            <person name="Phillips K."/>
        </authorList>
    </citation>
    <scope>NUCLEOTIDE SEQUENCE [LARGE SCALE GENOMIC DNA]</scope>
    <source>
        <strain evidence="1 2">MIWBW</strain>
    </source>
</reference>
<evidence type="ECO:0000313" key="2">
    <source>
        <dbReference type="Proteomes" id="UP001207654"/>
    </source>
</evidence>
<accession>A0ABT4AIU7</accession>
<gene>
    <name evidence="1" type="ORF">OV287_44895</name>
</gene>
<protein>
    <submittedName>
        <fullName evidence="1">Uncharacterized protein</fullName>
    </submittedName>
</protein>
<evidence type="ECO:0000313" key="1">
    <source>
        <dbReference type="EMBL" id="MCY1081613.1"/>
    </source>
</evidence>
<dbReference type="Proteomes" id="UP001207654">
    <property type="component" value="Unassembled WGS sequence"/>
</dbReference>
<name>A0ABT4AIU7_9BACT</name>